<comment type="caution">
    <text evidence="4">The sequence shown here is derived from an EMBL/GenBank/DDBJ whole genome shotgun (WGS) entry which is preliminary data.</text>
</comment>
<reference evidence="4 5" key="1">
    <citation type="submission" date="2019-07" db="EMBL/GenBank/DDBJ databases">
        <title>The First High-Quality Draft Genome Sequence of the Causal Agent of the Current Panama Disease Epidemic.</title>
        <authorList>
            <person name="Warmington R.J."/>
            <person name="Kay W."/>
            <person name="Jeffries A."/>
            <person name="Bebber D."/>
            <person name="Moore K."/>
            <person name="Studholme D.J."/>
        </authorList>
    </citation>
    <scope>NUCLEOTIDE SEQUENCE [LARGE SCALE GENOMIC DNA]</scope>
    <source>
        <strain evidence="4 5">TR4</strain>
    </source>
</reference>
<keyword evidence="1" id="KW-0479">Metal-binding</keyword>
<keyword evidence="1" id="KW-0862">Zinc</keyword>
<evidence type="ECO:0000259" key="3">
    <source>
        <dbReference type="PROSITE" id="PS50158"/>
    </source>
</evidence>
<feature type="compositionally biased region" description="Low complexity" evidence="2">
    <location>
        <begin position="557"/>
        <end position="566"/>
    </location>
</feature>
<feature type="compositionally biased region" description="Polar residues" evidence="2">
    <location>
        <begin position="461"/>
        <end position="471"/>
    </location>
</feature>
<feature type="compositionally biased region" description="Low complexity" evidence="2">
    <location>
        <begin position="692"/>
        <end position="722"/>
    </location>
</feature>
<evidence type="ECO:0000313" key="5">
    <source>
        <dbReference type="Proteomes" id="UP000321331"/>
    </source>
</evidence>
<accession>A0A5C6T8B3</accession>
<dbReference type="GO" id="GO:0008270">
    <property type="term" value="F:zinc ion binding"/>
    <property type="evidence" value="ECO:0007669"/>
    <property type="project" value="UniProtKB-KW"/>
</dbReference>
<feature type="compositionally biased region" description="Basic and acidic residues" evidence="2">
    <location>
        <begin position="729"/>
        <end position="753"/>
    </location>
</feature>
<feature type="compositionally biased region" description="Polar residues" evidence="2">
    <location>
        <begin position="624"/>
        <end position="638"/>
    </location>
</feature>
<keyword evidence="1" id="KW-0863">Zinc-finger</keyword>
<proteinExistence type="predicted"/>
<feature type="compositionally biased region" description="Polar residues" evidence="2">
    <location>
        <begin position="509"/>
        <end position="527"/>
    </location>
</feature>
<feature type="compositionally biased region" description="Basic and acidic residues" evidence="2">
    <location>
        <begin position="669"/>
        <end position="690"/>
    </location>
</feature>
<feature type="compositionally biased region" description="Basic and acidic residues" evidence="2">
    <location>
        <begin position="567"/>
        <end position="578"/>
    </location>
</feature>
<feature type="compositionally biased region" description="Low complexity" evidence="2">
    <location>
        <begin position="592"/>
        <end position="607"/>
    </location>
</feature>
<feature type="compositionally biased region" description="Basic and acidic residues" evidence="2">
    <location>
        <begin position="826"/>
        <end position="835"/>
    </location>
</feature>
<dbReference type="InterPro" id="IPR001878">
    <property type="entry name" value="Znf_CCHC"/>
</dbReference>
<feature type="compositionally biased region" description="Polar residues" evidence="2">
    <location>
        <begin position="766"/>
        <end position="818"/>
    </location>
</feature>
<protein>
    <recommendedName>
        <fullName evidence="3">CCHC-type domain-containing protein</fullName>
    </recommendedName>
</protein>
<evidence type="ECO:0000256" key="2">
    <source>
        <dbReference type="SAM" id="MobiDB-lite"/>
    </source>
</evidence>
<dbReference type="EMBL" id="VMNF01000006">
    <property type="protein sequence ID" value="TXC06448.1"/>
    <property type="molecule type" value="Genomic_DNA"/>
</dbReference>
<evidence type="ECO:0000313" key="4">
    <source>
        <dbReference type="EMBL" id="TXC06448.1"/>
    </source>
</evidence>
<sequence>MPSHSRQNKRRKGESDTPVRPPMQDIVYWMWESVKQTSLIVSEIQNEVRAINRASMCKSLKTILKHLSKLESDVNRFDLPHQEMVNNFDHFRQQLASIQQEVMGSKSQPGQNPGFNGTLRSCLGDLGTQMGGVTDRMGNVEETLLKLEDRLFGRFDENINTEAGYVMVKIHNEMDFRQKLKPYTLIELTQMVQAQCGPWAKVDTVKLQEARGKGKFNYMIISFSDWDTGEHIRNHSANLESLFELEHGCSSLPFIHHLHIVDLAVHQKMGYDYDIKKFLEEELCEPGVKVKVAYQRLILQTESLKTARRLALTGVTVFNHHYQVKPYCAQGTPLFCNNCCNPGHFANDCNAEKPRCGLCAEAHESFTCKVLKDFKCCNCGGGHKAWDPSCTDKPSKAEHQKSLFYRNKTPHWALNLESTRSSNRADRGNGKTKPSTQDSSSVPSSQESTKRPVGRPRRQSEPNPAGQSMITSFMGRKNGQESQDKEAEPDAMELTTPPNDLEMNGMEVLSSQPGSRSDDGSSNIKRPSSSHDDIYYYGTLFGSDMSTTGGDEETGQSRPGSRLSESSSKHSVSDHSTEEADDNEKKNKKGKNGQNKNNRGNVKGRGNATTEPKASSQRQKKDNTTPPRSQKLPSTAARTLTGKGKAAAVEKDESRTIWVSEDLPRSQSRNKDIRGKRDKVDSNGSRDRGRSSTKSNTNTNANRSTSRTSSKASSRRTSANNDGDSDNDNDSKTTDNGHAKSEGWEKATDDKTQKSQQAGTPRHGNGTKSTPKFKASTHTSSVDNTPSAALRTNSASRAPVGTPSNALLTTTPTSSTQHLNKRAGHSRPDSGREKAGPSLKPQGYKKRKLSQGSAKD</sequence>
<dbReference type="GO" id="GO:0003676">
    <property type="term" value="F:nucleic acid binding"/>
    <property type="evidence" value="ECO:0007669"/>
    <property type="project" value="InterPro"/>
</dbReference>
<feature type="region of interest" description="Disordered" evidence="2">
    <location>
        <begin position="414"/>
        <end position="856"/>
    </location>
</feature>
<feature type="compositionally biased region" description="Polar residues" evidence="2">
    <location>
        <begin position="608"/>
        <end position="617"/>
    </location>
</feature>
<gene>
    <name evidence="4" type="ORF">FocTR4_00010713</name>
</gene>
<dbReference type="PROSITE" id="PS50158">
    <property type="entry name" value="ZF_CCHC"/>
    <property type="match status" value="1"/>
</dbReference>
<organism evidence="4 5">
    <name type="scientific">Fusarium oxysporum f. sp. cubense</name>
    <dbReference type="NCBI Taxonomy" id="61366"/>
    <lineage>
        <taxon>Eukaryota</taxon>
        <taxon>Fungi</taxon>
        <taxon>Dikarya</taxon>
        <taxon>Ascomycota</taxon>
        <taxon>Pezizomycotina</taxon>
        <taxon>Sordariomycetes</taxon>
        <taxon>Hypocreomycetidae</taxon>
        <taxon>Hypocreales</taxon>
        <taxon>Nectriaceae</taxon>
        <taxon>Fusarium</taxon>
        <taxon>Fusarium oxysporum species complex</taxon>
    </lineage>
</organism>
<feature type="domain" description="CCHC-type" evidence="3">
    <location>
        <begin position="336"/>
        <end position="349"/>
    </location>
</feature>
<dbReference type="Proteomes" id="UP000321331">
    <property type="component" value="Unassembled WGS sequence"/>
</dbReference>
<feature type="compositionally biased region" description="Basic and acidic residues" evidence="2">
    <location>
        <begin position="478"/>
        <end position="488"/>
    </location>
</feature>
<feature type="compositionally biased region" description="Low complexity" evidence="2">
    <location>
        <begin position="434"/>
        <end position="447"/>
    </location>
</feature>
<dbReference type="AlphaFoldDB" id="A0A5C6T8B3"/>
<evidence type="ECO:0000256" key="1">
    <source>
        <dbReference type="PROSITE-ProRule" id="PRU00047"/>
    </source>
</evidence>
<name>A0A5C6T8B3_FUSOC</name>